<protein>
    <submittedName>
        <fullName evidence="1">Uncharacterized protein</fullName>
    </submittedName>
</protein>
<proteinExistence type="predicted"/>
<accession>A0ABP8TI12</accession>
<organism evidence="1 2">
    <name type="scientific">Actinoallomurus liliacearum</name>
    <dbReference type="NCBI Taxonomy" id="1080073"/>
    <lineage>
        <taxon>Bacteria</taxon>
        <taxon>Bacillati</taxon>
        <taxon>Actinomycetota</taxon>
        <taxon>Actinomycetes</taxon>
        <taxon>Streptosporangiales</taxon>
        <taxon>Thermomonosporaceae</taxon>
        <taxon>Actinoallomurus</taxon>
    </lineage>
</organism>
<gene>
    <name evidence="1" type="ORF">GCM10023195_27770</name>
</gene>
<keyword evidence="2" id="KW-1185">Reference proteome</keyword>
<dbReference type="RefSeq" id="WP_345353641.1">
    <property type="nucleotide sequence ID" value="NZ_BAABHJ010000005.1"/>
</dbReference>
<evidence type="ECO:0000313" key="1">
    <source>
        <dbReference type="EMBL" id="GAA4607337.1"/>
    </source>
</evidence>
<reference evidence="2" key="1">
    <citation type="journal article" date="2019" name="Int. J. Syst. Evol. Microbiol.">
        <title>The Global Catalogue of Microorganisms (GCM) 10K type strain sequencing project: providing services to taxonomists for standard genome sequencing and annotation.</title>
        <authorList>
            <consortium name="The Broad Institute Genomics Platform"/>
            <consortium name="The Broad Institute Genome Sequencing Center for Infectious Disease"/>
            <person name="Wu L."/>
            <person name="Ma J."/>
        </authorList>
    </citation>
    <scope>NUCLEOTIDE SEQUENCE [LARGE SCALE GENOMIC DNA]</scope>
    <source>
        <strain evidence="2">JCM 17938</strain>
    </source>
</reference>
<dbReference type="EMBL" id="BAABHJ010000005">
    <property type="protein sequence ID" value="GAA4607337.1"/>
    <property type="molecule type" value="Genomic_DNA"/>
</dbReference>
<dbReference type="Proteomes" id="UP001500212">
    <property type="component" value="Unassembled WGS sequence"/>
</dbReference>
<comment type="caution">
    <text evidence="1">The sequence shown here is derived from an EMBL/GenBank/DDBJ whole genome shotgun (WGS) entry which is preliminary data.</text>
</comment>
<name>A0ABP8TI12_9ACTN</name>
<sequence>MNADTITAASAVVIALGALAVSIVQTRATMVHNRQSVRPLLQLRRVREYDGPEAGLKITNSGLGPAVITKCVVVLDGRAIGPWDRKTVRSITDGLPEWPHINTLTEGAILSAGYRSYLIHLDFYDRKKHEWFWDLIAKRLEIAVYYQSIYGDEEYLATIRPHSA</sequence>
<evidence type="ECO:0000313" key="2">
    <source>
        <dbReference type="Proteomes" id="UP001500212"/>
    </source>
</evidence>